<comment type="cofactor">
    <cofactor evidence="1">
        <name>pyridoxal 5'-phosphate</name>
        <dbReference type="ChEBI" id="CHEBI:597326"/>
    </cofactor>
</comment>
<dbReference type="SUPFAM" id="SSF51419">
    <property type="entry name" value="PLP-binding barrel"/>
    <property type="match status" value="1"/>
</dbReference>
<dbReference type="AlphaFoldDB" id="X1ESP2"/>
<sequence>MNSRSTWAEIDLAALVHNFKEVRQKVGPDVGVMAIIKAQGYGHGMVQVSRPLEKEGVNNGLQFSIGL</sequence>
<dbReference type="InterPro" id="IPR001608">
    <property type="entry name" value="Ala_racemase_N"/>
</dbReference>
<dbReference type="PANTHER" id="PTHR30511:SF0">
    <property type="entry name" value="ALANINE RACEMASE, CATABOLIC-RELATED"/>
    <property type="match status" value="1"/>
</dbReference>
<dbReference type="PANTHER" id="PTHR30511">
    <property type="entry name" value="ALANINE RACEMASE"/>
    <property type="match status" value="1"/>
</dbReference>
<dbReference type="InterPro" id="IPR000821">
    <property type="entry name" value="Ala_racemase"/>
</dbReference>
<reference evidence="5" key="1">
    <citation type="journal article" date="2014" name="Front. Microbiol.">
        <title>High frequency of phylogenetically diverse reductive dehalogenase-homologous genes in deep subseafloor sedimentary metagenomes.</title>
        <authorList>
            <person name="Kawai M."/>
            <person name="Futagami T."/>
            <person name="Toyoda A."/>
            <person name="Takaki Y."/>
            <person name="Nishi S."/>
            <person name="Hori S."/>
            <person name="Arai W."/>
            <person name="Tsubouchi T."/>
            <person name="Morono Y."/>
            <person name="Uchiyama I."/>
            <person name="Ito T."/>
            <person name="Fujiyama A."/>
            <person name="Inagaki F."/>
            <person name="Takami H."/>
        </authorList>
    </citation>
    <scope>NUCLEOTIDE SEQUENCE</scope>
    <source>
        <strain evidence="5">Expedition CK06-06</strain>
    </source>
</reference>
<dbReference type="InterPro" id="IPR029066">
    <property type="entry name" value="PLP-binding_barrel"/>
</dbReference>
<dbReference type="EMBL" id="BART01035163">
    <property type="protein sequence ID" value="GAH11648.1"/>
    <property type="molecule type" value="Genomic_DNA"/>
</dbReference>
<dbReference type="GO" id="GO:0030170">
    <property type="term" value="F:pyridoxal phosphate binding"/>
    <property type="evidence" value="ECO:0007669"/>
    <property type="project" value="TreeGrafter"/>
</dbReference>
<dbReference type="Gene3D" id="3.20.20.10">
    <property type="entry name" value="Alanine racemase"/>
    <property type="match status" value="1"/>
</dbReference>
<proteinExistence type="predicted"/>
<dbReference type="GO" id="GO:0005829">
    <property type="term" value="C:cytosol"/>
    <property type="evidence" value="ECO:0007669"/>
    <property type="project" value="TreeGrafter"/>
</dbReference>
<dbReference type="Pfam" id="PF01168">
    <property type="entry name" value="Ala_racemase_N"/>
    <property type="match status" value="1"/>
</dbReference>
<evidence type="ECO:0000313" key="5">
    <source>
        <dbReference type="EMBL" id="GAH11648.1"/>
    </source>
</evidence>
<keyword evidence="3" id="KW-0413">Isomerase</keyword>
<keyword evidence="2" id="KW-0663">Pyridoxal phosphate</keyword>
<dbReference type="GO" id="GO:0030632">
    <property type="term" value="P:D-alanine biosynthetic process"/>
    <property type="evidence" value="ECO:0007669"/>
    <property type="project" value="TreeGrafter"/>
</dbReference>
<comment type="caution">
    <text evidence="5">The sequence shown here is derived from an EMBL/GenBank/DDBJ whole genome shotgun (WGS) entry which is preliminary data.</text>
</comment>
<evidence type="ECO:0000259" key="4">
    <source>
        <dbReference type="Pfam" id="PF01168"/>
    </source>
</evidence>
<dbReference type="GO" id="GO:0008784">
    <property type="term" value="F:alanine racemase activity"/>
    <property type="evidence" value="ECO:0007669"/>
    <property type="project" value="TreeGrafter"/>
</dbReference>
<evidence type="ECO:0000256" key="3">
    <source>
        <dbReference type="ARBA" id="ARBA00023235"/>
    </source>
</evidence>
<feature type="domain" description="Alanine racemase N-terminal" evidence="4">
    <location>
        <begin position="10"/>
        <end position="58"/>
    </location>
</feature>
<accession>X1ESP2</accession>
<evidence type="ECO:0000256" key="1">
    <source>
        <dbReference type="ARBA" id="ARBA00001933"/>
    </source>
</evidence>
<evidence type="ECO:0000256" key="2">
    <source>
        <dbReference type="ARBA" id="ARBA00022898"/>
    </source>
</evidence>
<gene>
    <name evidence="5" type="ORF">S01H4_59844</name>
</gene>
<organism evidence="5">
    <name type="scientific">marine sediment metagenome</name>
    <dbReference type="NCBI Taxonomy" id="412755"/>
    <lineage>
        <taxon>unclassified sequences</taxon>
        <taxon>metagenomes</taxon>
        <taxon>ecological metagenomes</taxon>
    </lineage>
</organism>
<protein>
    <recommendedName>
        <fullName evidence="4">Alanine racemase N-terminal domain-containing protein</fullName>
    </recommendedName>
</protein>
<name>X1ESP2_9ZZZZ</name>